<dbReference type="Proteomes" id="UP001302367">
    <property type="component" value="Chromosome 9"/>
</dbReference>
<reference evidence="1 2" key="1">
    <citation type="submission" date="2023-09" db="EMBL/GenBank/DDBJ databases">
        <title>Complete-Gapless Cercospora beticola genome.</title>
        <authorList>
            <person name="Wyatt N.A."/>
            <person name="Spanner R.E."/>
            <person name="Bolton M.D."/>
        </authorList>
    </citation>
    <scope>NUCLEOTIDE SEQUENCE [LARGE SCALE GENOMIC DNA]</scope>
    <source>
        <strain evidence="1">Cb09-40</strain>
    </source>
</reference>
<dbReference type="InterPro" id="IPR029071">
    <property type="entry name" value="Ubiquitin-like_domsf"/>
</dbReference>
<keyword evidence="2" id="KW-1185">Reference proteome</keyword>
<proteinExistence type="predicted"/>
<dbReference type="CDD" id="cd17039">
    <property type="entry name" value="Ubl_ubiquitin_like"/>
    <property type="match status" value="1"/>
</dbReference>
<dbReference type="RefSeq" id="XP_065459652.1">
    <property type="nucleotide sequence ID" value="XM_065603580.1"/>
</dbReference>
<evidence type="ECO:0008006" key="3">
    <source>
        <dbReference type="Google" id="ProtNLM"/>
    </source>
</evidence>
<accession>A0ABZ0P916</accession>
<dbReference type="EMBL" id="CP134192">
    <property type="protein sequence ID" value="WPB08040.1"/>
    <property type="molecule type" value="Genomic_DNA"/>
</dbReference>
<organism evidence="1 2">
    <name type="scientific">Cercospora beticola</name>
    <name type="common">Sugarbeet leaf spot fungus</name>
    <dbReference type="NCBI Taxonomy" id="122368"/>
    <lineage>
        <taxon>Eukaryota</taxon>
        <taxon>Fungi</taxon>
        <taxon>Dikarya</taxon>
        <taxon>Ascomycota</taxon>
        <taxon>Pezizomycotina</taxon>
        <taxon>Dothideomycetes</taxon>
        <taxon>Dothideomycetidae</taxon>
        <taxon>Mycosphaerellales</taxon>
        <taxon>Mycosphaerellaceae</taxon>
        <taxon>Cercospora</taxon>
    </lineage>
</organism>
<dbReference type="GeneID" id="35435011"/>
<name>A0ABZ0P916_CERBT</name>
<evidence type="ECO:0000313" key="2">
    <source>
        <dbReference type="Proteomes" id="UP001302367"/>
    </source>
</evidence>
<dbReference type="SUPFAM" id="SSF54236">
    <property type="entry name" value="Ubiquitin-like"/>
    <property type="match status" value="1"/>
</dbReference>
<sequence>MSYPPAPPAPETFNITITIPVTRQTITAIKSGFFNLDTPWSQSKTNLATTTLHHTIEAVKALPDLPPEPTSNSNSINAGPPTVGPFQLIVQDANGKRLPFVFTGQEAVQEIALRVSIQTRITKKRMQLYYKGRLVFCGGWEGEEQRGWVRSLWSHGIDGSEVAELLVRGY</sequence>
<evidence type="ECO:0000313" key="1">
    <source>
        <dbReference type="EMBL" id="WPB08040.1"/>
    </source>
</evidence>
<gene>
    <name evidence="1" type="ORF">RHO25_012704</name>
</gene>
<protein>
    <recommendedName>
        <fullName evidence="3">Ubiquitin-like domain-containing protein</fullName>
    </recommendedName>
</protein>